<dbReference type="Pfam" id="PF00698">
    <property type="entry name" value="Acyl_transf_1"/>
    <property type="match status" value="1"/>
</dbReference>
<dbReference type="GO" id="GO:0006633">
    <property type="term" value="P:fatty acid biosynthetic process"/>
    <property type="evidence" value="ECO:0007669"/>
    <property type="project" value="TreeGrafter"/>
</dbReference>
<dbReference type="PANTHER" id="PTHR43775:SF37">
    <property type="entry name" value="SI:DKEY-61P9.11"/>
    <property type="match status" value="1"/>
</dbReference>
<feature type="domain" description="Malonyl-CoA:ACP transacylase (MAT)" evidence="3">
    <location>
        <begin position="1"/>
        <end position="235"/>
    </location>
</feature>
<dbReference type="InterPro" id="IPR042104">
    <property type="entry name" value="PKS_dehydratase_sf"/>
</dbReference>
<dbReference type="Proteomes" id="UP000191500">
    <property type="component" value="Unassembled WGS sequence"/>
</dbReference>
<keyword evidence="2" id="KW-0597">Phosphoprotein</keyword>
<evidence type="ECO:0000313" key="5">
    <source>
        <dbReference type="Proteomes" id="UP000191500"/>
    </source>
</evidence>
<reference evidence="5" key="1">
    <citation type="journal article" date="2017" name="Nat. Microbiol.">
        <title>Global analysis of biosynthetic gene clusters reveals vast potential of secondary metabolite production in Penicillium species.</title>
        <authorList>
            <person name="Nielsen J.C."/>
            <person name="Grijseels S."/>
            <person name="Prigent S."/>
            <person name="Ji B."/>
            <person name="Dainat J."/>
            <person name="Nielsen K.F."/>
            <person name="Frisvad J.C."/>
            <person name="Workman M."/>
            <person name="Nielsen J."/>
        </authorList>
    </citation>
    <scope>NUCLEOTIDE SEQUENCE [LARGE SCALE GENOMIC DNA]</scope>
    <source>
        <strain evidence="5">IBT 31321</strain>
    </source>
</reference>
<evidence type="ECO:0000256" key="2">
    <source>
        <dbReference type="ARBA" id="ARBA00022553"/>
    </source>
</evidence>
<dbReference type="PANTHER" id="PTHR43775">
    <property type="entry name" value="FATTY ACID SYNTHASE"/>
    <property type="match status" value="1"/>
</dbReference>
<sequence length="659" mass="72296">MGRELFHSSAAFEEVVRNLEPIIQAELGFSTIESLQAGCPHRTDVIQAMTFLMHLGIAAVLEAESGPPTAVYSLYREYIAQGAMALVRLPASEVRARIATHPGASVAIEASPTACIEVHTVATDVPFHTPLLAELAGPLRDALKGELHPQVPHRALYSTSLLDPRSDAPRNAEYWVMNMVQPVQPQSTVDSLVDDGFRAFVELASHPIITHSIVETITERTSNRFIVTPTMVRKQPVLKCILAAVGRLHCFGCTAKCTDLDPTAPWSSSLAPSHNPAANDLLGTRTALWGTDEVLYQTRLGSWLRDRACRCAIAYLLRAISPRTVENVSLQVPVVVSPAREVQIRHNTRSITITSRLEESTTNEDGSWLVNTTATVGAANLKPSVSYVNIAEIRKKLPRTLSENLSMNYLASVARVDANPDNVPGMDDLWTVMDAATSIASTLWYCEPRLRIPTAVRRVVAVDVATPQVVYIHCRKKQSSVDTADVIIGAEDETILVEIQGMVFAGVEGESLSRKTTSGLVHQISWLPAVLVEEPLEFAHIAFLTPEATKAHVKTCQRQLERKVLAFVLAICVPQIPQGTALRYGLFLLQVTCAVRTFIASPPPIADRAILYSSEVLMGNMLARYFDQLYTTVPEKTFHRVVDQALEDAAMLPTLERLL</sequence>
<keyword evidence="1" id="KW-0596">Phosphopantetheine</keyword>
<dbReference type="Gene3D" id="3.10.129.110">
    <property type="entry name" value="Polyketide synthase dehydratase"/>
    <property type="match status" value="1"/>
</dbReference>
<dbReference type="InterPro" id="IPR014043">
    <property type="entry name" value="Acyl_transferase_dom"/>
</dbReference>
<keyword evidence="5" id="KW-1185">Reference proteome</keyword>
<dbReference type="InterPro" id="IPR001227">
    <property type="entry name" value="Ac_transferase_dom_sf"/>
</dbReference>
<dbReference type="AlphaFoldDB" id="A0A1V6USF9"/>
<dbReference type="GO" id="GO:0004312">
    <property type="term" value="F:fatty acid synthase activity"/>
    <property type="evidence" value="ECO:0007669"/>
    <property type="project" value="TreeGrafter"/>
</dbReference>
<evidence type="ECO:0000256" key="1">
    <source>
        <dbReference type="ARBA" id="ARBA00022450"/>
    </source>
</evidence>
<evidence type="ECO:0000313" key="4">
    <source>
        <dbReference type="EMBL" id="OQE41362.1"/>
    </source>
</evidence>
<dbReference type="EMBL" id="MDDG01000005">
    <property type="protein sequence ID" value="OQE41362.1"/>
    <property type="molecule type" value="Genomic_DNA"/>
</dbReference>
<dbReference type="STRING" id="36646.A0A1V6USF9"/>
<dbReference type="Gene3D" id="3.40.366.10">
    <property type="entry name" value="Malonyl-Coenzyme A Acyl Carrier Protein, domain 2"/>
    <property type="match status" value="2"/>
</dbReference>
<evidence type="ECO:0000259" key="3">
    <source>
        <dbReference type="SMART" id="SM00827"/>
    </source>
</evidence>
<protein>
    <recommendedName>
        <fullName evidence="3">Malonyl-CoA:ACP transacylase (MAT) domain-containing protein</fullName>
    </recommendedName>
</protein>
<dbReference type="InterPro" id="IPR050091">
    <property type="entry name" value="PKS_NRPS_Biosynth_Enz"/>
</dbReference>
<proteinExistence type="predicted"/>
<dbReference type="SMART" id="SM00827">
    <property type="entry name" value="PKS_AT"/>
    <property type="match status" value="1"/>
</dbReference>
<organism evidence="4 5">
    <name type="scientific">Penicillium coprophilum</name>
    <dbReference type="NCBI Taxonomy" id="36646"/>
    <lineage>
        <taxon>Eukaryota</taxon>
        <taxon>Fungi</taxon>
        <taxon>Dikarya</taxon>
        <taxon>Ascomycota</taxon>
        <taxon>Pezizomycotina</taxon>
        <taxon>Eurotiomycetes</taxon>
        <taxon>Eurotiomycetidae</taxon>
        <taxon>Eurotiales</taxon>
        <taxon>Aspergillaceae</taxon>
        <taxon>Penicillium</taxon>
    </lineage>
</organism>
<dbReference type="SUPFAM" id="SSF52151">
    <property type="entry name" value="FabD/lysophospholipase-like"/>
    <property type="match status" value="1"/>
</dbReference>
<name>A0A1V6USF9_9EURO</name>
<accession>A0A1V6USF9</accession>
<dbReference type="GO" id="GO:0005886">
    <property type="term" value="C:plasma membrane"/>
    <property type="evidence" value="ECO:0007669"/>
    <property type="project" value="TreeGrafter"/>
</dbReference>
<comment type="caution">
    <text evidence="4">The sequence shown here is derived from an EMBL/GenBank/DDBJ whole genome shotgun (WGS) entry which is preliminary data.</text>
</comment>
<dbReference type="GO" id="GO:0005737">
    <property type="term" value="C:cytoplasm"/>
    <property type="evidence" value="ECO:0007669"/>
    <property type="project" value="TreeGrafter"/>
</dbReference>
<dbReference type="InterPro" id="IPR016035">
    <property type="entry name" value="Acyl_Trfase/lysoPLipase"/>
</dbReference>
<gene>
    <name evidence="4" type="ORF">PENCOP_c005G01255</name>
</gene>